<evidence type="ECO:0000313" key="3">
    <source>
        <dbReference type="EMBL" id="GAA5518410.1"/>
    </source>
</evidence>
<organism evidence="3 4">
    <name type="scientific">Demequina sediminis</name>
    <dbReference type="NCBI Taxonomy" id="1930058"/>
    <lineage>
        <taxon>Bacteria</taxon>
        <taxon>Bacillati</taxon>
        <taxon>Actinomycetota</taxon>
        <taxon>Actinomycetes</taxon>
        <taxon>Micrococcales</taxon>
        <taxon>Demequinaceae</taxon>
        <taxon>Demequina</taxon>
    </lineage>
</organism>
<keyword evidence="2" id="KW-0732">Signal</keyword>
<keyword evidence="4" id="KW-1185">Reference proteome</keyword>
<accession>A0ABP9WEZ4</accession>
<dbReference type="Proteomes" id="UP001426770">
    <property type="component" value="Unassembled WGS sequence"/>
</dbReference>
<dbReference type="RefSeq" id="WP_286214592.1">
    <property type="nucleotide sequence ID" value="NZ_AP027736.1"/>
</dbReference>
<evidence type="ECO:0000256" key="2">
    <source>
        <dbReference type="SAM" id="SignalP"/>
    </source>
</evidence>
<gene>
    <name evidence="3" type="ORF">Lsed01_00837</name>
</gene>
<protein>
    <recommendedName>
        <fullName evidence="5">Lipoprotein</fullName>
    </recommendedName>
</protein>
<reference evidence="3 4" key="1">
    <citation type="submission" date="2024-02" db="EMBL/GenBank/DDBJ databases">
        <title>Lysinimicrobium sediminis NBRC 112286.</title>
        <authorList>
            <person name="Ichikawa N."/>
            <person name="Katano-Makiyama Y."/>
            <person name="Hidaka K."/>
        </authorList>
    </citation>
    <scope>NUCLEOTIDE SEQUENCE [LARGE SCALE GENOMIC DNA]</scope>
    <source>
        <strain evidence="3 4">NBRC 112286</strain>
    </source>
</reference>
<name>A0ABP9WEZ4_9MICO</name>
<evidence type="ECO:0000256" key="1">
    <source>
        <dbReference type="SAM" id="MobiDB-lite"/>
    </source>
</evidence>
<feature type="compositionally biased region" description="Low complexity" evidence="1">
    <location>
        <begin position="48"/>
        <end position="62"/>
    </location>
</feature>
<proteinExistence type="predicted"/>
<comment type="caution">
    <text evidence="3">The sequence shown here is derived from an EMBL/GenBank/DDBJ whole genome shotgun (WGS) entry which is preliminary data.</text>
</comment>
<feature type="signal peptide" evidence="2">
    <location>
        <begin position="1"/>
        <end position="27"/>
    </location>
</feature>
<evidence type="ECO:0008006" key="5">
    <source>
        <dbReference type="Google" id="ProtNLM"/>
    </source>
</evidence>
<dbReference type="EMBL" id="BAABRR010000003">
    <property type="protein sequence ID" value="GAA5518410.1"/>
    <property type="molecule type" value="Genomic_DNA"/>
</dbReference>
<sequence>MNINILSRKIAAVSTAGALALALSACGMGNGDTTDTRSLAKDAQPEVTATADATPEASATPEATVTPDVAFEHDNGFNFDASTIAIPEDVTAVFGDDASRAVNDALMVIHEGYVQNPQLVVPGYSEADYDIAWEGFSQKWLTSNVSDEDSRDYIFLSIDPDGVLGTIDGTDFTMPADGGVEARLFTEPVAVLSDTGDAVSVGFDVQVTYLAAPSHVTQDAHITLKMIPAGADGQWMVDGFTIATDPAEVVEG</sequence>
<feature type="region of interest" description="Disordered" evidence="1">
    <location>
        <begin position="43"/>
        <end position="62"/>
    </location>
</feature>
<evidence type="ECO:0000313" key="4">
    <source>
        <dbReference type="Proteomes" id="UP001426770"/>
    </source>
</evidence>
<feature type="chain" id="PRO_5045549687" description="Lipoprotein" evidence="2">
    <location>
        <begin position="28"/>
        <end position="252"/>
    </location>
</feature>